<protein>
    <submittedName>
        <fullName evidence="2">Uncharacterized protein</fullName>
    </submittedName>
</protein>
<organism evidence="2">
    <name type="scientific">Chromera velia CCMP2878</name>
    <dbReference type="NCBI Taxonomy" id="1169474"/>
    <lineage>
        <taxon>Eukaryota</taxon>
        <taxon>Sar</taxon>
        <taxon>Alveolata</taxon>
        <taxon>Colpodellida</taxon>
        <taxon>Chromeraceae</taxon>
        <taxon>Chromera</taxon>
    </lineage>
</organism>
<feature type="region of interest" description="Disordered" evidence="1">
    <location>
        <begin position="500"/>
        <end position="521"/>
    </location>
</feature>
<sequence>MDKGAQKGAAPNCLTFETAVKSFSVSETSLSAFDSPDIATRIFGNGWKECSGEGEVPSLCPQLRDRAKTKLCEEGYFQIADGLGQKTRETLQRGVEALLENGWPPTFICLSDLIWDLYESFHSRWIAKGAKDQCAVNFDFLSWYVRPPCEGSDGPEKQTPAYRFAMTEGFSPHRDRQPDDAASSFFATETGSTHGVPKYLTIWGAVTDATPENSCLYVVPAPVDPGYWDGDIDEEGPFERIFKTKEKFQFVRCLPSPPGTCNVFSHRTLHWGSEGSRLPTMNNTERSVPSQTKKKKAEESEAQTVCRLQSAEGPPRIAVSFVFSEYDFEPPYVVLPPPGMGPALPEGEDTLARKVAMGVRIALAAGQMLCYQDRFLLSVEEARFFFHLFKKFETQFHPHYCDKVKKEFISAVQQRNHTAEKGDASSSSSTFAPSVQAGAKERERESFYDAAEDEALDVLLDVEMAGGEGGAVWDDFDDAGVDDDDDYGISVSKLQKKTKKTKKGKLKGERKVKGGGFSRKARRDPSLLLPALAPSLLGQMLSRPQFRSLNLLK</sequence>
<dbReference type="Gene3D" id="2.60.120.620">
    <property type="entry name" value="q2cbj1_9rhob like domain"/>
    <property type="match status" value="1"/>
</dbReference>
<proteinExistence type="predicted"/>
<reference evidence="2" key="1">
    <citation type="submission" date="2014-11" db="EMBL/GenBank/DDBJ databases">
        <authorList>
            <person name="Otto D Thomas"/>
            <person name="Naeem Raeece"/>
        </authorList>
    </citation>
    <scope>NUCLEOTIDE SEQUENCE</scope>
</reference>
<evidence type="ECO:0000313" key="2">
    <source>
        <dbReference type="EMBL" id="CEM16739.1"/>
    </source>
</evidence>
<accession>A0A0G4FQM0</accession>
<name>A0A0G4FQM0_9ALVE</name>
<feature type="region of interest" description="Disordered" evidence="1">
    <location>
        <begin position="274"/>
        <end position="300"/>
    </location>
</feature>
<feature type="compositionally biased region" description="Polar residues" evidence="1">
    <location>
        <begin position="279"/>
        <end position="291"/>
    </location>
</feature>
<dbReference type="EMBL" id="CDMZ01000552">
    <property type="protein sequence ID" value="CEM16739.1"/>
    <property type="molecule type" value="Genomic_DNA"/>
</dbReference>
<dbReference type="AlphaFoldDB" id="A0A0G4FQM0"/>
<dbReference type="VEuPathDB" id="CryptoDB:Cvel_18243"/>
<evidence type="ECO:0000256" key="1">
    <source>
        <dbReference type="SAM" id="MobiDB-lite"/>
    </source>
</evidence>
<dbReference type="SUPFAM" id="SSF51197">
    <property type="entry name" value="Clavaminate synthase-like"/>
    <property type="match status" value="1"/>
</dbReference>
<feature type="region of interest" description="Disordered" evidence="1">
    <location>
        <begin position="419"/>
        <end position="443"/>
    </location>
</feature>
<gene>
    <name evidence="2" type="ORF">Cvel_18243</name>
</gene>